<evidence type="ECO:0000256" key="5">
    <source>
        <dbReference type="ARBA" id="ARBA00023136"/>
    </source>
</evidence>
<accession>A0A238JNW0</accession>
<proteinExistence type="predicted"/>
<gene>
    <name evidence="7" type="ORF">OCA8868_00556</name>
</gene>
<dbReference type="RefSeq" id="WP_093995000.1">
    <property type="nucleotide sequence ID" value="NZ_FXYD01000001.1"/>
</dbReference>
<dbReference type="Pfam" id="PF03739">
    <property type="entry name" value="LptF_LptG"/>
    <property type="match status" value="1"/>
</dbReference>
<evidence type="ECO:0000256" key="6">
    <source>
        <dbReference type="SAM" id="Phobius"/>
    </source>
</evidence>
<dbReference type="GO" id="GO:0055085">
    <property type="term" value="P:transmembrane transport"/>
    <property type="evidence" value="ECO:0007669"/>
    <property type="project" value="InterPro"/>
</dbReference>
<dbReference type="InterPro" id="IPR030922">
    <property type="entry name" value="LptF"/>
</dbReference>
<comment type="subcellular location">
    <subcellularLocation>
        <location evidence="1">Cell membrane</location>
        <topology evidence="1">Multi-pass membrane protein</topology>
    </subcellularLocation>
</comment>
<keyword evidence="8" id="KW-1185">Reference proteome</keyword>
<dbReference type="GO" id="GO:0043190">
    <property type="term" value="C:ATP-binding cassette (ABC) transporter complex"/>
    <property type="evidence" value="ECO:0007669"/>
    <property type="project" value="InterPro"/>
</dbReference>
<dbReference type="EMBL" id="FXYD01000001">
    <property type="protein sequence ID" value="SMX31884.1"/>
    <property type="molecule type" value="Genomic_DNA"/>
</dbReference>
<reference evidence="8" key="1">
    <citation type="submission" date="2017-05" db="EMBL/GenBank/DDBJ databases">
        <authorList>
            <person name="Rodrigo-Torres L."/>
            <person name="Arahal R. D."/>
            <person name="Lucena T."/>
        </authorList>
    </citation>
    <scope>NUCLEOTIDE SEQUENCE [LARGE SCALE GENOMIC DNA]</scope>
    <source>
        <strain evidence="8">CECT 8868</strain>
    </source>
</reference>
<keyword evidence="2" id="KW-1003">Cell membrane</keyword>
<dbReference type="InterPro" id="IPR005495">
    <property type="entry name" value="LptG/LptF_permease"/>
</dbReference>
<sequence>MGRFDRYMLLQLLTLFGFFSLILVMIYWINRAVSLFDRLIADGQSAWVFLELTSLSLPGIIRIVLPLSAFVAAVYVTNRMSSESELTVVQATGYSPFRLARPVVYFGLIVGALMSILTHVLVPLSTERLILRQAEISQNMTARLLTPGEFLTPTSNVTFYIGEVSPNGEMLDIFISEASSPTQRSTYTATRAYLVRTDNGPQLVMVNGLTQTLDLETNRLLTTEFEDFAYDVGGLIGEISTRSTSVNGLSTWALFNPTPEIIAATNRSAYSLQLMGHDRVAQAALGLVAGLLGFSALVVGGFSRFGLWRYIALAVGLVILLKALESTGSGIARGNEALWPFMYLAGISGAAISMGLLYIAARPYFFKRRPKAVANGVTT</sequence>
<evidence type="ECO:0000256" key="1">
    <source>
        <dbReference type="ARBA" id="ARBA00004651"/>
    </source>
</evidence>
<feature type="transmembrane region" description="Helical" evidence="6">
    <location>
        <begin position="307"/>
        <end position="325"/>
    </location>
</feature>
<evidence type="ECO:0000313" key="7">
    <source>
        <dbReference type="EMBL" id="SMX31884.1"/>
    </source>
</evidence>
<dbReference type="GO" id="GO:0015920">
    <property type="term" value="P:lipopolysaccharide transport"/>
    <property type="evidence" value="ECO:0007669"/>
    <property type="project" value="TreeGrafter"/>
</dbReference>
<organism evidence="7 8">
    <name type="scientific">Octadecabacter ascidiaceicola</name>
    <dbReference type="NCBI Taxonomy" id="1655543"/>
    <lineage>
        <taxon>Bacteria</taxon>
        <taxon>Pseudomonadati</taxon>
        <taxon>Pseudomonadota</taxon>
        <taxon>Alphaproteobacteria</taxon>
        <taxon>Rhodobacterales</taxon>
        <taxon>Roseobacteraceae</taxon>
        <taxon>Octadecabacter</taxon>
    </lineage>
</organism>
<dbReference type="PANTHER" id="PTHR33529">
    <property type="entry name" value="SLR0882 PROTEIN-RELATED"/>
    <property type="match status" value="1"/>
</dbReference>
<evidence type="ECO:0000256" key="2">
    <source>
        <dbReference type="ARBA" id="ARBA00022475"/>
    </source>
</evidence>
<evidence type="ECO:0000256" key="3">
    <source>
        <dbReference type="ARBA" id="ARBA00022692"/>
    </source>
</evidence>
<feature type="transmembrane region" description="Helical" evidence="6">
    <location>
        <begin position="337"/>
        <end position="361"/>
    </location>
</feature>
<feature type="transmembrane region" description="Helical" evidence="6">
    <location>
        <begin position="7"/>
        <end position="29"/>
    </location>
</feature>
<evidence type="ECO:0000256" key="4">
    <source>
        <dbReference type="ARBA" id="ARBA00022989"/>
    </source>
</evidence>
<dbReference type="AlphaFoldDB" id="A0A238JNW0"/>
<dbReference type="Proteomes" id="UP000203464">
    <property type="component" value="Unassembled WGS sequence"/>
</dbReference>
<protein>
    <submittedName>
        <fullName evidence="7">Putative permease YjgP/YjgQ family protein</fullName>
    </submittedName>
</protein>
<evidence type="ECO:0000313" key="8">
    <source>
        <dbReference type="Proteomes" id="UP000203464"/>
    </source>
</evidence>
<feature type="transmembrane region" description="Helical" evidence="6">
    <location>
        <begin position="103"/>
        <end position="122"/>
    </location>
</feature>
<dbReference type="OrthoDB" id="8477889at2"/>
<keyword evidence="3 6" id="KW-0812">Transmembrane</keyword>
<name>A0A238JNW0_9RHOB</name>
<dbReference type="PANTHER" id="PTHR33529:SF6">
    <property type="entry name" value="YJGP_YJGQ FAMILY PERMEASE"/>
    <property type="match status" value="1"/>
</dbReference>
<dbReference type="NCBIfam" id="TIGR04407">
    <property type="entry name" value="LptF_YjgP"/>
    <property type="match status" value="1"/>
</dbReference>
<feature type="transmembrane region" description="Helical" evidence="6">
    <location>
        <begin position="55"/>
        <end position="76"/>
    </location>
</feature>
<keyword evidence="4 6" id="KW-1133">Transmembrane helix</keyword>
<feature type="transmembrane region" description="Helical" evidence="6">
    <location>
        <begin position="280"/>
        <end position="300"/>
    </location>
</feature>
<keyword evidence="5 6" id="KW-0472">Membrane</keyword>